<keyword evidence="10" id="KW-0496">Mitochondrion</keyword>
<gene>
    <name evidence="15" type="primary">SMKI16G0810</name>
    <name evidence="15" type="ORF">SMKI_16G0810</name>
</gene>
<dbReference type="GO" id="GO:0003723">
    <property type="term" value="F:RNA binding"/>
    <property type="evidence" value="ECO:0007669"/>
    <property type="project" value="InterPro"/>
</dbReference>
<evidence type="ECO:0000256" key="5">
    <source>
        <dbReference type="ARBA" id="ARBA00022598"/>
    </source>
</evidence>
<dbReference type="SUPFAM" id="SSF52374">
    <property type="entry name" value="Nucleotidylyl transferase"/>
    <property type="match status" value="1"/>
</dbReference>
<dbReference type="InterPro" id="IPR002307">
    <property type="entry name" value="Tyr-tRNA-ligase"/>
</dbReference>
<proteinExistence type="inferred from homology"/>
<dbReference type="InterPro" id="IPR002305">
    <property type="entry name" value="aa-tRNA-synth_Ic"/>
</dbReference>
<dbReference type="GO" id="GO:0004831">
    <property type="term" value="F:tyrosine-tRNA ligase activity"/>
    <property type="evidence" value="ECO:0007669"/>
    <property type="project" value="UniProtKB-EC"/>
</dbReference>
<dbReference type="FunFam" id="3.40.50.620:FF:000158">
    <property type="entry name" value="Tyrosine--tRNA ligase"/>
    <property type="match status" value="1"/>
</dbReference>
<evidence type="ECO:0000256" key="2">
    <source>
        <dbReference type="ARBA" id="ARBA00004173"/>
    </source>
</evidence>
<dbReference type="PANTHER" id="PTHR11766:SF0">
    <property type="entry name" value="TYROSINE--TRNA LIGASE, MITOCHONDRIAL"/>
    <property type="match status" value="1"/>
</dbReference>
<evidence type="ECO:0000256" key="4">
    <source>
        <dbReference type="ARBA" id="ARBA00013160"/>
    </source>
</evidence>
<evidence type="ECO:0000256" key="10">
    <source>
        <dbReference type="ARBA" id="ARBA00023128"/>
    </source>
</evidence>
<dbReference type="AlphaFoldDB" id="A0AA35NDK8"/>
<dbReference type="GO" id="GO:0005739">
    <property type="term" value="C:mitochondrion"/>
    <property type="evidence" value="ECO:0007669"/>
    <property type="project" value="UniProtKB-SubCell"/>
</dbReference>
<evidence type="ECO:0000256" key="13">
    <source>
        <dbReference type="ARBA" id="ARBA00048248"/>
    </source>
</evidence>
<evidence type="ECO:0000256" key="7">
    <source>
        <dbReference type="ARBA" id="ARBA00022840"/>
    </source>
</evidence>
<comment type="function">
    <text evidence="1">Catalyzes the attachment of tyrosine to tRNA(Tyr) in a two-step reaction: tyrosine is first activated by ATP to form Tyr-AMP and then transferred to the acceptor end of tRNA(Tyr).</text>
</comment>
<dbReference type="GO" id="GO:0006437">
    <property type="term" value="P:tyrosyl-tRNA aminoacylation"/>
    <property type="evidence" value="ECO:0007669"/>
    <property type="project" value="InterPro"/>
</dbReference>
<dbReference type="Pfam" id="PF00579">
    <property type="entry name" value="tRNA-synt_1b"/>
    <property type="match status" value="1"/>
</dbReference>
<protein>
    <recommendedName>
        <fullName evidence="4 14">Tyrosine--tRNA ligase</fullName>
        <ecNumber evidence="4 14">6.1.1.1</ecNumber>
    </recommendedName>
    <alternativeName>
        <fullName evidence="12 14">Tyrosyl-tRNA synthetase</fullName>
    </alternativeName>
</protein>
<dbReference type="InterPro" id="IPR001412">
    <property type="entry name" value="aa-tRNA-synth_I_CS"/>
</dbReference>
<dbReference type="EMBL" id="OX365772">
    <property type="protein sequence ID" value="CAI4036781.1"/>
    <property type="molecule type" value="Genomic_DNA"/>
</dbReference>
<dbReference type="Proteomes" id="UP001161438">
    <property type="component" value="Chromosome 16"/>
</dbReference>
<dbReference type="CDD" id="cd00805">
    <property type="entry name" value="TyrRS_core"/>
    <property type="match status" value="1"/>
</dbReference>
<evidence type="ECO:0000256" key="1">
    <source>
        <dbReference type="ARBA" id="ARBA00002025"/>
    </source>
</evidence>
<dbReference type="EC" id="6.1.1.1" evidence="4 14"/>
<dbReference type="NCBIfam" id="TIGR00234">
    <property type="entry name" value="tyrS"/>
    <property type="match status" value="1"/>
</dbReference>
<evidence type="ECO:0000256" key="8">
    <source>
        <dbReference type="ARBA" id="ARBA00022917"/>
    </source>
</evidence>
<dbReference type="InterPro" id="IPR036986">
    <property type="entry name" value="S4_RNA-bd_sf"/>
</dbReference>
<dbReference type="RefSeq" id="XP_056079899.1">
    <property type="nucleotide sequence ID" value="XM_056226152.1"/>
</dbReference>
<dbReference type="Gene3D" id="3.40.50.620">
    <property type="entry name" value="HUPs"/>
    <property type="match status" value="1"/>
</dbReference>
<evidence type="ECO:0000256" key="6">
    <source>
        <dbReference type="ARBA" id="ARBA00022741"/>
    </source>
</evidence>
<evidence type="ECO:0000256" key="12">
    <source>
        <dbReference type="ARBA" id="ARBA00033323"/>
    </source>
</evidence>
<keyword evidence="16" id="KW-1185">Reference proteome</keyword>
<accession>A0AA35NDK8</accession>
<dbReference type="GO" id="GO:0005829">
    <property type="term" value="C:cytosol"/>
    <property type="evidence" value="ECO:0007669"/>
    <property type="project" value="TreeGrafter"/>
</dbReference>
<evidence type="ECO:0000313" key="15">
    <source>
        <dbReference type="EMBL" id="CAI4036781.1"/>
    </source>
</evidence>
<dbReference type="InterPro" id="IPR014729">
    <property type="entry name" value="Rossmann-like_a/b/a_fold"/>
</dbReference>
<evidence type="ECO:0000256" key="9">
    <source>
        <dbReference type="ARBA" id="ARBA00022946"/>
    </source>
</evidence>
<evidence type="ECO:0000313" key="16">
    <source>
        <dbReference type="Proteomes" id="UP001161438"/>
    </source>
</evidence>
<dbReference type="PANTHER" id="PTHR11766">
    <property type="entry name" value="TYROSYL-TRNA SYNTHETASE"/>
    <property type="match status" value="1"/>
</dbReference>
<dbReference type="PRINTS" id="PR01040">
    <property type="entry name" value="TRNASYNTHTYR"/>
</dbReference>
<dbReference type="Gene3D" id="1.10.240.10">
    <property type="entry name" value="Tyrosyl-Transfer RNA Synthetase"/>
    <property type="match status" value="1"/>
</dbReference>
<dbReference type="PROSITE" id="PS00178">
    <property type="entry name" value="AA_TRNA_LIGASE_I"/>
    <property type="match status" value="1"/>
</dbReference>
<dbReference type="FunFam" id="1.10.240.10:FF:000001">
    <property type="entry name" value="Tyrosine--tRNA ligase"/>
    <property type="match status" value="1"/>
</dbReference>
<dbReference type="GeneID" id="80921706"/>
<evidence type="ECO:0000256" key="14">
    <source>
        <dbReference type="RuleBase" id="RU361234"/>
    </source>
</evidence>
<evidence type="ECO:0000256" key="11">
    <source>
        <dbReference type="ARBA" id="ARBA00023146"/>
    </source>
</evidence>
<reference evidence="15" key="1">
    <citation type="submission" date="2022-10" db="EMBL/GenBank/DDBJ databases">
        <authorList>
            <person name="Byrne P K."/>
        </authorList>
    </citation>
    <scope>NUCLEOTIDE SEQUENCE</scope>
    <source>
        <strain evidence="15">IFO1815</strain>
    </source>
</reference>
<sequence>MLELRSCRYLLNSSKRFVPQVTCHYLRAIACHKVRFYSQTVSPSEVRETLNSQSENILDELKQRGLVCQVSQPEVALQTRLNSDDKIKLYCGVDPSAQSLHLGNLVPLMVLLHFYVKGHDIVTVIGGATGKVGDPSGRKTERDVMKNEIRQNNVTSISQQLQRFFRNGLEYYRNRYALTRDVSSGEYTPRNNFNWWKDIKMLDFLADFGGHIRVQSMLARDSVSSRLQTKNSLGFNEFTYQILQAYDFYHLYKEENVTIQVGGNDQWGNITAGIDLINRMQPIQKNGLPFGVTVPLLTTATGEKFGKSAGNAVFIDPKVNTAYDIYQFFFNTLDADVPKFLKMFTFLDSNEINSVVESHGKSPNLRHGQAFLAKEVTDMLYGVGSGSESEALSNVIFGRYDETLSASKLIELCEKARILQHANRKDDLIKLICKLIDCSVSEARRKISQGSVYLHYSRTKVNENISNLAPFLIDDRVLIMRIGKQRCFIIEMP</sequence>
<dbReference type="GO" id="GO:0005524">
    <property type="term" value="F:ATP binding"/>
    <property type="evidence" value="ECO:0007669"/>
    <property type="project" value="UniProtKB-KW"/>
</dbReference>
<comment type="catalytic activity">
    <reaction evidence="13 14">
        <text>tRNA(Tyr) + L-tyrosine + ATP = L-tyrosyl-tRNA(Tyr) + AMP + diphosphate + H(+)</text>
        <dbReference type="Rhea" id="RHEA:10220"/>
        <dbReference type="Rhea" id="RHEA-COMP:9706"/>
        <dbReference type="Rhea" id="RHEA-COMP:9707"/>
        <dbReference type="ChEBI" id="CHEBI:15378"/>
        <dbReference type="ChEBI" id="CHEBI:30616"/>
        <dbReference type="ChEBI" id="CHEBI:33019"/>
        <dbReference type="ChEBI" id="CHEBI:58315"/>
        <dbReference type="ChEBI" id="CHEBI:78442"/>
        <dbReference type="ChEBI" id="CHEBI:78536"/>
        <dbReference type="ChEBI" id="CHEBI:456215"/>
        <dbReference type="EC" id="6.1.1.1"/>
    </reaction>
</comment>
<keyword evidence="6 14" id="KW-0547">Nucleotide-binding</keyword>
<organism evidence="15 16">
    <name type="scientific">Saccharomyces mikatae IFO 1815</name>
    <dbReference type="NCBI Taxonomy" id="226126"/>
    <lineage>
        <taxon>Eukaryota</taxon>
        <taxon>Fungi</taxon>
        <taxon>Dikarya</taxon>
        <taxon>Ascomycota</taxon>
        <taxon>Saccharomycotina</taxon>
        <taxon>Saccharomycetes</taxon>
        <taxon>Saccharomycetales</taxon>
        <taxon>Saccharomycetaceae</taxon>
        <taxon>Saccharomyces</taxon>
    </lineage>
</organism>
<keyword evidence="5 14" id="KW-0436">Ligase</keyword>
<dbReference type="Gene3D" id="3.10.290.10">
    <property type="entry name" value="RNA-binding S4 domain"/>
    <property type="match status" value="1"/>
</dbReference>
<comment type="subcellular location">
    <subcellularLocation>
        <location evidence="2">Mitochondrion</location>
    </subcellularLocation>
</comment>
<comment type="similarity">
    <text evidence="3 14">Belongs to the class-I aminoacyl-tRNA synthetase family.</text>
</comment>
<dbReference type="SUPFAM" id="SSF55174">
    <property type="entry name" value="Alpha-L RNA-binding motif"/>
    <property type="match status" value="1"/>
</dbReference>
<name>A0AA35NDK8_SACMI</name>
<dbReference type="InterPro" id="IPR024088">
    <property type="entry name" value="Tyr-tRNA-ligase_bac-type"/>
</dbReference>
<evidence type="ECO:0000256" key="3">
    <source>
        <dbReference type="ARBA" id="ARBA00005594"/>
    </source>
</evidence>
<keyword evidence="8 14" id="KW-0648">Protein biosynthesis</keyword>
<keyword evidence="7 14" id="KW-0067">ATP-binding</keyword>
<keyword evidence="11 14" id="KW-0030">Aminoacyl-tRNA synthetase</keyword>
<keyword evidence="9" id="KW-0809">Transit peptide</keyword>